<dbReference type="SUPFAM" id="SSF50978">
    <property type="entry name" value="WD40 repeat-like"/>
    <property type="match status" value="1"/>
</dbReference>
<dbReference type="AlphaFoldDB" id="A0A4Y9Z6V0"/>
<dbReference type="EMBL" id="SEOQ01000113">
    <property type="protein sequence ID" value="TFY70252.1"/>
    <property type="molecule type" value="Genomic_DNA"/>
</dbReference>
<keyword evidence="2" id="KW-0677">Repeat</keyword>
<dbReference type="InterPro" id="IPR015943">
    <property type="entry name" value="WD40/YVTN_repeat-like_dom_sf"/>
</dbReference>
<comment type="caution">
    <text evidence="4">The sequence shown here is derived from an EMBL/GenBank/DDBJ whole genome shotgun (WGS) entry which is preliminary data.</text>
</comment>
<dbReference type="Pfam" id="PF00400">
    <property type="entry name" value="WD40"/>
    <property type="match status" value="2"/>
</dbReference>
<dbReference type="InterPro" id="IPR036322">
    <property type="entry name" value="WD40_repeat_dom_sf"/>
</dbReference>
<proteinExistence type="predicted"/>
<feature type="repeat" description="WD" evidence="3">
    <location>
        <begin position="578"/>
        <end position="605"/>
    </location>
</feature>
<keyword evidence="5" id="KW-1185">Reference proteome</keyword>
<dbReference type="OrthoDB" id="10257301at2759"/>
<dbReference type="Proteomes" id="UP000298327">
    <property type="component" value="Unassembled WGS sequence"/>
</dbReference>
<feature type="repeat" description="WD" evidence="3">
    <location>
        <begin position="489"/>
        <end position="529"/>
    </location>
</feature>
<keyword evidence="1 3" id="KW-0853">WD repeat</keyword>
<name>A0A4Y9Z6V0_9AGAM</name>
<dbReference type="PROSITE" id="PS00678">
    <property type="entry name" value="WD_REPEATS_1"/>
    <property type="match status" value="2"/>
</dbReference>
<dbReference type="Gene3D" id="3.40.630.30">
    <property type="match status" value="1"/>
</dbReference>
<dbReference type="PROSITE" id="PS50082">
    <property type="entry name" value="WD_REPEATS_2"/>
    <property type="match status" value="2"/>
</dbReference>
<dbReference type="Gene3D" id="2.130.10.10">
    <property type="entry name" value="YVTN repeat-like/Quinoprotein amine dehydrogenase"/>
    <property type="match status" value="1"/>
</dbReference>
<accession>A0A4Y9Z6V0</accession>
<reference evidence="4 5" key="1">
    <citation type="submission" date="2019-02" db="EMBL/GenBank/DDBJ databases">
        <title>Genome sequencing of the rare red list fungi Dentipellis fragilis.</title>
        <authorList>
            <person name="Buettner E."/>
            <person name="Kellner H."/>
        </authorList>
    </citation>
    <scope>NUCLEOTIDE SEQUENCE [LARGE SCALE GENOMIC DNA]</scope>
    <source>
        <strain evidence="4 5">DSM 105465</strain>
    </source>
</reference>
<protein>
    <submittedName>
        <fullName evidence="4">Uncharacterized protein</fullName>
    </submittedName>
</protein>
<dbReference type="SMART" id="SM00320">
    <property type="entry name" value="WD40"/>
    <property type="match status" value="4"/>
</dbReference>
<dbReference type="InterPro" id="IPR016181">
    <property type="entry name" value="Acyl_CoA_acyltransferase"/>
</dbReference>
<dbReference type="PROSITE" id="PS50294">
    <property type="entry name" value="WD_REPEATS_REGION"/>
    <property type="match status" value="1"/>
</dbReference>
<dbReference type="InterPro" id="IPR019775">
    <property type="entry name" value="WD40_repeat_CS"/>
</dbReference>
<dbReference type="STRING" id="205917.A0A4Y9Z6V0"/>
<evidence type="ECO:0000256" key="1">
    <source>
        <dbReference type="ARBA" id="ARBA00022574"/>
    </source>
</evidence>
<dbReference type="SUPFAM" id="SSF55729">
    <property type="entry name" value="Acyl-CoA N-acyltransferases (Nat)"/>
    <property type="match status" value="2"/>
</dbReference>
<dbReference type="PANTHER" id="PTHR19848:SF8">
    <property type="entry name" value="F-BOX AND WD REPEAT DOMAIN CONTAINING 7"/>
    <property type="match status" value="1"/>
</dbReference>
<dbReference type="PANTHER" id="PTHR19848">
    <property type="entry name" value="WD40 REPEAT PROTEIN"/>
    <property type="match status" value="1"/>
</dbReference>
<evidence type="ECO:0000313" key="5">
    <source>
        <dbReference type="Proteomes" id="UP000298327"/>
    </source>
</evidence>
<dbReference type="InterPro" id="IPR001680">
    <property type="entry name" value="WD40_rpt"/>
</dbReference>
<evidence type="ECO:0000313" key="4">
    <source>
        <dbReference type="EMBL" id="TFY70252.1"/>
    </source>
</evidence>
<evidence type="ECO:0000256" key="3">
    <source>
        <dbReference type="PROSITE-ProRule" id="PRU00221"/>
    </source>
</evidence>
<gene>
    <name evidence="4" type="ORF">EVG20_g2761</name>
</gene>
<dbReference type="Pfam" id="PF13527">
    <property type="entry name" value="Acetyltransf_9"/>
    <property type="match status" value="1"/>
</dbReference>
<organism evidence="4 5">
    <name type="scientific">Dentipellis fragilis</name>
    <dbReference type="NCBI Taxonomy" id="205917"/>
    <lineage>
        <taxon>Eukaryota</taxon>
        <taxon>Fungi</taxon>
        <taxon>Dikarya</taxon>
        <taxon>Basidiomycota</taxon>
        <taxon>Agaricomycotina</taxon>
        <taxon>Agaricomycetes</taxon>
        <taxon>Russulales</taxon>
        <taxon>Hericiaceae</taxon>
        <taxon>Dentipellis</taxon>
    </lineage>
</organism>
<evidence type="ECO:0000256" key="2">
    <source>
        <dbReference type="ARBA" id="ARBA00022737"/>
    </source>
</evidence>
<sequence>MRSRVMSESQTRALAPAKAYVRLARKDELNDLADMARRAFISDPIYNYSGNLKEPLSNDTNTSKRRTLQKFQRLLIGSSMAIGARTTVVAVPVASEGSETNRGKEELAAVCIWSPEGKHLDTSHPFTLLRNGFLGILTGWGITGLKRIALEYSNSCDKAWKEIRKSEDFKADATNGEWYVQMVCTAPEHQGKGYLSLIMREMFEYAPNQVLTLDASTPKSRDRYAHLGFELKRPWGIGKGKADSRGFKAKGDAPGMEFYAMVKILPQTTIQHDFPVVLKDIHSGTVPAESFWVSFYKQGEPSIHGKVHCTLDETDPRRDRITMQPRDGVEFDRLHEYRYTASCLGLSIPSTAIVLPSQVYADPDHSDEIHPHQIPTFAVSAPSASSSFQILATGYQAGTVSLYTLDPSSSKPTYAVSPRLEIKPFASSRLHKSTPTALLLLPPNPSHSASNLLVSAGLDFTIHLTPITTPRVPTAAPTAPAELTPSASLKAHTRAVTSLLALSPSSLVSGGKDGALRFWDLNTAQQTAVVASTGLSPVTALAGSESDAYAATQSGVVERFDVRTRASVARTEKSGVAVSALAVDGDAHAVVAGGIDGVVRVWDVRALGQERARWKRSGGSIEGAAILPSPGPDASLKVLVGGEDGLPYIARLGDGDGPNVSVETELVFGDVEAVRCVRLSKGVNGEDEVWMSGDGGVVRRYAL</sequence>
<dbReference type="CDD" id="cd04301">
    <property type="entry name" value="NAT_SF"/>
    <property type="match status" value="1"/>
</dbReference>